<dbReference type="Proteomes" id="UP000037688">
    <property type="component" value="Unassembled WGS sequence"/>
</dbReference>
<feature type="region of interest" description="Disordered" evidence="1">
    <location>
        <begin position="1"/>
        <end position="22"/>
    </location>
</feature>
<protein>
    <submittedName>
        <fullName evidence="2">Uncharacterized protein</fullName>
    </submittedName>
</protein>
<comment type="caution">
    <text evidence="2">The sequence shown here is derived from an EMBL/GenBank/DDBJ whole genome shotgun (WGS) entry which is preliminary data.</text>
</comment>
<dbReference type="EMBL" id="LITU01000070">
    <property type="protein sequence ID" value="KOY14520.1"/>
    <property type="molecule type" value="Genomic_DNA"/>
</dbReference>
<evidence type="ECO:0000313" key="3">
    <source>
        <dbReference type="Proteomes" id="UP000037688"/>
    </source>
</evidence>
<sequence>MGTNKGPRGEPKRTDDYTLNTERRDLTQRLLRNPDSFQKHLPDDYSLTATVRVSHESDLDRIIYEISVKEARVPMVNVIQSFTLDPSLMNSINATELLNSNTGNTHEITLGPGKEPLGLSLSRDYILKPKAEIHSNIIKIYEDMYIKISYGPNDQRTEDYIHVRAEPSPETIEYMKSWKEDQ</sequence>
<evidence type="ECO:0000256" key="1">
    <source>
        <dbReference type="SAM" id="MobiDB-lite"/>
    </source>
</evidence>
<gene>
    <name evidence="2" type="ORF">AMS66_21415</name>
</gene>
<feature type="compositionally biased region" description="Basic and acidic residues" evidence="1">
    <location>
        <begin position="7"/>
        <end position="22"/>
    </location>
</feature>
<dbReference type="AlphaFoldDB" id="A0A0M9BL28"/>
<accession>A0A0M9BL28</accession>
<dbReference type="PATRIC" id="fig|1705561.3.peg.4467"/>
<reference evidence="2 3" key="1">
    <citation type="submission" date="2015-08" db="EMBL/GenBank/DDBJ databases">
        <title>Draft genome sequence of cellulolytic and xylanolytic Paenibacillus sp. A59, isolated from a decaying forest soil from Patagonia, Argentina.</title>
        <authorList>
            <person name="Ghio S."/>
            <person name="Caceres A.M."/>
            <person name="Talia P."/>
            <person name="Grasso D."/>
            <person name="Campos E."/>
        </authorList>
    </citation>
    <scope>NUCLEOTIDE SEQUENCE [LARGE SCALE GENOMIC DNA]</scope>
    <source>
        <strain evidence="2 3">A59</strain>
    </source>
</reference>
<name>A0A0M9BL28_9BACL</name>
<organism evidence="2 3">
    <name type="scientific">Paenibacillus xylanivorans</name>
    <dbReference type="NCBI Taxonomy" id="1705561"/>
    <lineage>
        <taxon>Bacteria</taxon>
        <taxon>Bacillati</taxon>
        <taxon>Bacillota</taxon>
        <taxon>Bacilli</taxon>
        <taxon>Bacillales</taxon>
        <taxon>Paenibacillaceae</taxon>
        <taxon>Paenibacillus</taxon>
    </lineage>
</organism>
<proteinExistence type="predicted"/>
<keyword evidence="3" id="KW-1185">Reference proteome</keyword>
<evidence type="ECO:0000313" key="2">
    <source>
        <dbReference type="EMBL" id="KOY14520.1"/>
    </source>
</evidence>